<proteinExistence type="predicted"/>
<comment type="caution">
    <text evidence="1">The sequence shown here is derived from an EMBL/GenBank/DDBJ whole genome shotgun (WGS) entry which is preliminary data.</text>
</comment>
<dbReference type="InterPro" id="IPR025412">
    <property type="entry name" value="DUF4304"/>
</dbReference>
<name>A0A081DGB3_NONUL</name>
<evidence type="ECO:0008006" key="3">
    <source>
        <dbReference type="Google" id="ProtNLM"/>
    </source>
</evidence>
<dbReference type="Pfam" id="PF14137">
    <property type="entry name" value="DUF4304"/>
    <property type="match status" value="1"/>
</dbReference>
<reference evidence="1 2" key="1">
    <citation type="journal article" date="2014" name="Genome Announc.">
        <title>Draft Genome Sequences of Marine Flavobacterium Nonlabens Strains NR17, NR24, NR27, NR32, NR33, and Ara13.</title>
        <authorList>
            <person name="Nakanishi M."/>
            <person name="Meirelles P."/>
            <person name="Suzuki R."/>
            <person name="Takatani N."/>
            <person name="Mino S."/>
            <person name="Suda W."/>
            <person name="Oshima K."/>
            <person name="Hattori M."/>
            <person name="Ohkuma M."/>
            <person name="Hosokawa M."/>
            <person name="Miyashita K."/>
            <person name="Thompson F.L."/>
            <person name="Niwa A."/>
            <person name="Sawabe T."/>
            <person name="Sawabe T."/>
        </authorList>
    </citation>
    <scope>NUCLEOTIDE SEQUENCE [LARGE SCALE GENOMIC DNA]</scope>
    <source>
        <strain evidence="2">JCM19296</strain>
    </source>
</reference>
<dbReference type="EMBL" id="BBLG01000015">
    <property type="protein sequence ID" value="GAK77959.1"/>
    <property type="molecule type" value="Genomic_DNA"/>
</dbReference>
<protein>
    <recommendedName>
        <fullName evidence="3">DUF4304 domain-containing protein</fullName>
    </recommendedName>
</protein>
<gene>
    <name evidence="1" type="ORF">JCM19296_3568</name>
</gene>
<evidence type="ECO:0000313" key="1">
    <source>
        <dbReference type="EMBL" id="GAK77959.1"/>
    </source>
</evidence>
<dbReference type="Proteomes" id="UP000028980">
    <property type="component" value="Unassembled WGS sequence"/>
</dbReference>
<sequence length="215" mass="25380">MTNKIEYKKILNEIQKLIHTELKADGFKKKGRTHNKVLDNGIVQVINFQMGQFQFDNVIEIPGLRENLYGQFTINIGVFVPELYEKIFDPKPKNFIQEYDCEIRTRLSQKIFGEDKWFPITADFGKTAEFIIENLNSIGKEWFDRFDNRKKIIVELTQSKVIEFSPRQKLSGAIIELGIDRENGERIFNEYYNSIEEKKPHKKFVIELAKKLKIK</sequence>
<organism evidence="1 2">
    <name type="scientific">Nonlabens ulvanivorans</name>
    <name type="common">Persicivirga ulvanivorans</name>
    <dbReference type="NCBI Taxonomy" id="906888"/>
    <lineage>
        <taxon>Bacteria</taxon>
        <taxon>Pseudomonadati</taxon>
        <taxon>Bacteroidota</taxon>
        <taxon>Flavobacteriia</taxon>
        <taxon>Flavobacteriales</taxon>
        <taxon>Flavobacteriaceae</taxon>
        <taxon>Nonlabens</taxon>
    </lineage>
</organism>
<accession>A0A081DGB3</accession>
<evidence type="ECO:0000313" key="2">
    <source>
        <dbReference type="Proteomes" id="UP000028980"/>
    </source>
</evidence>
<dbReference type="AlphaFoldDB" id="A0A081DGB3"/>